<dbReference type="KEGG" id="rhom:FRIFI_1528"/>
<dbReference type="GO" id="GO:0016787">
    <property type="term" value="F:hydrolase activity"/>
    <property type="evidence" value="ECO:0007669"/>
    <property type="project" value="UniProtKB-KW"/>
</dbReference>
<reference evidence="1 2" key="1">
    <citation type="submission" date="2014-09" db="EMBL/GenBank/DDBJ databases">
        <authorList>
            <person name="Hornung B.V."/>
        </authorList>
    </citation>
    <scope>NUCLEOTIDE SEQUENCE [LARGE SCALE GENOMIC DNA]</scope>
    <source>
        <strain evidence="1 2">FRIFI</strain>
    </source>
</reference>
<keyword evidence="2" id="KW-1185">Reference proteome</keyword>
<keyword evidence="1" id="KW-0378">Hydrolase</keyword>
<protein>
    <submittedName>
        <fullName evidence="1">Electron transfer flavoprotein, alpha/beta-subunit, N-terminal</fullName>
        <ecNumber evidence="1">3.5.1.-</ecNumber>
    </submittedName>
</protein>
<evidence type="ECO:0000313" key="1">
    <source>
        <dbReference type="EMBL" id="CEI73062.1"/>
    </source>
</evidence>
<dbReference type="InterPro" id="IPR029035">
    <property type="entry name" value="DHS-like_NAD/FAD-binding_dom"/>
</dbReference>
<dbReference type="AlphaFoldDB" id="A0A2P2BRW6"/>
<dbReference type="Proteomes" id="UP000245695">
    <property type="component" value="Chromosome 1"/>
</dbReference>
<dbReference type="RefSeq" id="WP_166505508.1">
    <property type="nucleotide sequence ID" value="NZ_LN650648.1"/>
</dbReference>
<gene>
    <name evidence="1" type="ORF">FRIFI_1528</name>
</gene>
<evidence type="ECO:0000313" key="2">
    <source>
        <dbReference type="Proteomes" id="UP000245695"/>
    </source>
</evidence>
<proteinExistence type="predicted"/>
<name>A0A2P2BRW6_9FIRM</name>
<dbReference type="Pfam" id="PF13289">
    <property type="entry name" value="SIR2_2"/>
    <property type="match status" value="1"/>
</dbReference>
<accession>A0A2P2BRW6</accession>
<organism evidence="1 2">
    <name type="scientific">Romboutsia hominis</name>
    <dbReference type="NCBI Taxonomy" id="1507512"/>
    <lineage>
        <taxon>Bacteria</taxon>
        <taxon>Bacillati</taxon>
        <taxon>Bacillota</taxon>
        <taxon>Clostridia</taxon>
        <taxon>Peptostreptococcales</taxon>
        <taxon>Peptostreptococcaceae</taxon>
        <taxon>Romboutsia</taxon>
    </lineage>
</organism>
<sequence length="362" mass="42348">MNISIFLGAGASAAENLPIQSDLFVDYFKSLKDNDFESDMNKELYKFFKQMFDIDITKDNIDKVNFPTFEEVLGLLDLAEKRGEAFKNFGMENLSNKSDSIRFLRQYLILLMAKAIHESENRNNKYHKLLVDNLSKANLIEKTTFISANYDIHVDNTIASLYSEEKNHIMLDYGVDFTNFYVKDGWRKPFGKTIKLYKIHGSLNWLYCPICNSLTLTPYEGGVMRLLYNIEDAKCLECGETTIPIIIPPTYFKDMSNVYISNVWREVEKNLRNADILVFCGYSFPDSDIHIKYMLKRVQGSRRKPPLKIMVFNNHEGKKDYSMRKEEERYKRFLGKDVIYTEGSFQDFSRNPLKYLQEITNI</sequence>
<dbReference type="EC" id="3.5.1.-" evidence="1"/>
<dbReference type="EMBL" id="LN650648">
    <property type="protein sequence ID" value="CEI73062.1"/>
    <property type="molecule type" value="Genomic_DNA"/>
</dbReference>
<dbReference type="SUPFAM" id="SSF52467">
    <property type="entry name" value="DHS-like NAD/FAD-binding domain"/>
    <property type="match status" value="1"/>
</dbReference>